<keyword evidence="3" id="KW-1185">Reference proteome</keyword>
<gene>
    <name evidence="2" type="ORF">BCON_0004g01050</name>
</gene>
<proteinExistence type="predicted"/>
<protein>
    <submittedName>
        <fullName evidence="2">Uncharacterized protein</fullName>
    </submittedName>
</protein>
<name>A0A4Z1IUS8_9HELO</name>
<organism evidence="2 3">
    <name type="scientific">Botryotinia convoluta</name>
    <dbReference type="NCBI Taxonomy" id="54673"/>
    <lineage>
        <taxon>Eukaryota</taxon>
        <taxon>Fungi</taxon>
        <taxon>Dikarya</taxon>
        <taxon>Ascomycota</taxon>
        <taxon>Pezizomycotina</taxon>
        <taxon>Leotiomycetes</taxon>
        <taxon>Helotiales</taxon>
        <taxon>Sclerotiniaceae</taxon>
        <taxon>Botryotinia</taxon>
    </lineage>
</organism>
<sequence>MRELKPKVGGHALLGLRPYNPPPTFKQTNIPLILLNLNHMLPMTSSQATIIYDVWAFHSILADTGISQAGVILIHEGGKSVENDYHLCVYHTSRDLSRWHTSYKQSLQCSLGGNMIYKGKVFGDDRLPFDAICRSVELIAKNLGVSLNSAADWIETWEDYMSRANIAHILFDRPEKFPIEYIGPDPYSLSRNDYPSSYSFESVDWNNMAKKPQRNTVPDQKNYRNSRSSNMEPHHKYYARQRYVSRDLESSDDDLDYPGEEEEFHESRSARHSRLPRGYRQDDEPSEKPENKKLKYAGMIAETVTANAIGDVFGLIFESVIGAIL</sequence>
<feature type="compositionally biased region" description="Basic and acidic residues" evidence="1">
    <location>
        <begin position="279"/>
        <end position="291"/>
    </location>
</feature>
<evidence type="ECO:0000256" key="1">
    <source>
        <dbReference type="SAM" id="MobiDB-lite"/>
    </source>
</evidence>
<reference evidence="2 3" key="1">
    <citation type="submission" date="2017-12" db="EMBL/GenBank/DDBJ databases">
        <title>Comparative genomics of Botrytis spp.</title>
        <authorList>
            <person name="Valero-Jimenez C.A."/>
            <person name="Tapia P."/>
            <person name="Veloso J."/>
            <person name="Silva-Moreno E."/>
            <person name="Staats M."/>
            <person name="Valdes J.H."/>
            <person name="Van Kan J.A.L."/>
        </authorList>
    </citation>
    <scope>NUCLEOTIDE SEQUENCE [LARGE SCALE GENOMIC DNA]</scope>
    <source>
        <strain evidence="2 3">MUCL11595</strain>
    </source>
</reference>
<feature type="compositionally biased region" description="Polar residues" evidence="1">
    <location>
        <begin position="214"/>
        <end position="231"/>
    </location>
</feature>
<dbReference type="EMBL" id="PQXN01000004">
    <property type="protein sequence ID" value="TGO65106.1"/>
    <property type="molecule type" value="Genomic_DNA"/>
</dbReference>
<comment type="caution">
    <text evidence="2">The sequence shown here is derived from an EMBL/GenBank/DDBJ whole genome shotgun (WGS) entry which is preliminary data.</text>
</comment>
<accession>A0A4Z1IUS8</accession>
<dbReference type="Proteomes" id="UP000297527">
    <property type="component" value="Unassembled WGS sequence"/>
</dbReference>
<evidence type="ECO:0000313" key="3">
    <source>
        <dbReference type="Proteomes" id="UP000297527"/>
    </source>
</evidence>
<dbReference type="AlphaFoldDB" id="A0A4Z1IUS8"/>
<feature type="region of interest" description="Disordered" evidence="1">
    <location>
        <begin position="249"/>
        <end position="291"/>
    </location>
</feature>
<feature type="compositionally biased region" description="Acidic residues" evidence="1">
    <location>
        <begin position="250"/>
        <end position="264"/>
    </location>
</feature>
<feature type="region of interest" description="Disordered" evidence="1">
    <location>
        <begin position="209"/>
        <end position="236"/>
    </location>
</feature>
<evidence type="ECO:0000313" key="2">
    <source>
        <dbReference type="EMBL" id="TGO65106.1"/>
    </source>
</evidence>
<dbReference type="OrthoDB" id="3536837at2759"/>